<dbReference type="Proteomes" id="UP000193083">
    <property type="component" value="Unassembled WGS sequence"/>
</dbReference>
<evidence type="ECO:0000313" key="4">
    <source>
        <dbReference type="Proteomes" id="UP000193083"/>
    </source>
</evidence>
<comment type="similarity">
    <text evidence="1">Belongs to the AHA1 family.</text>
</comment>
<reference evidence="3 4" key="1">
    <citation type="submission" date="2017-04" db="EMBL/GenBank/DDBJ databases">
        <authorList>
            <person name="Afonso C.L."/>
            <person name="Miller P.J."/>
            <person name="Scott M.A."/>
            <person name="Spackman E."/>
            <person name="Goraichik I."/>
            <person name="Dimitrov K.M."/>
            <person name="Suarez D.L."/>
            <person name="Swayne D.E."/>
        </authorList>
    </citation>
    <scope>NUCLEOTIDE SEQUENCE [LARGE SCALE GENOMIC DNA]</scope>
    <source>
        <strain evidence="3 4">B5P</strain>
    </source>
</reference>
<dbReference type="InterPro" id="IPR013538">
    <property type="entry name" value="ASHA1/2-like_C"/>
</dbReference>
<accession>A0A1X7NCC4</accession>
<organism evidence="3 4">
    <name type="scientific">Mesorhizobium australicum</name>
    <dbReference type="NCBI Taxonomy" id="536018"/>
    <lineage>
        <taxon>Bacteria</taxon>
        <taxon>Pseudomonadati</taxon>
        <taxon>Pseudomonadota</taxon>
        <taxon>Alphaproteobacteria</taxon>
        <taxon>Hyphomicrobiales</taxon>
        <taxon>Phyllobacteriaceae</taxon>
        <taxon>Mesorhizobium</taxon>
    </lineage>
</organism>
<dbReference type="InterPro" id="IPR023393">
    <property type="entry name" value="START-like_dom_sf"/>
</dbReference>
<dbReference type="SUPFAM" id="SSF55961">
    <property type="entry name" value="Bet v1-like"/>
    <property type="match status" value="1"/>
</dbReference>
<dbReference type="Pfam" id="PF08327">
    <property type="entry name" value="AHSA1"/>
    <property type="match status" value="1"/>
</dbReference>
<dbReference type="Gene3D" id="3.30.530.20">
    <property type="match status" value="1"/>
</dbReference>
<gene>
    <name evidence="3" type="ORF">SAMN02982922_1510</name>
</gene>
<protein>
    <submittedName>
        <fullName evidence="3">Uncharacterized conserved protein YndB, AHSA1/START domain</fullName>
    </submittedName>
</protein>
<evidence type="ECO:0000313" key="3">
    <source>
        <dbReference type="EMBL" id="SMH34413.1"/>
    </source>
</evidence>
<feature type="domain" description="Activator of Hsp90 ATPase homologue 1/2-like C-terminal" evidence="2">
    <location>
        <begin position="28"/>
        <end position="163"/>
    </location>
</feature>
<dbReference type="EMBL" id="FXBL01000004">
    <property type="protein sequence ID" value="SMH34413.1"/>
    <property type="molecule type" value="Genomic_DNA"/>
</dbReference>
<dbReference type="AlphaFoldDB" id="A0A1X7NCC4"/>
<dbReference type="OrthoDB" id="9805228at2"/>
<name>A0A1X7NCC4_9HYPH</name>
<proteinExistence type="inferred from homology"/>
<sequence>MEANIDVTGAGGAAPMQLPDLTFRRVFDAPIALVFKAWTDPAHVAAWWGPHGFSNPFTAIEPRPGGRFHVHMQAPDGSIQPMGGHFVEIEEPTRIVFVTSLSSEDGATIIENVHTVTLVERGARTEMTLHSKMVHAAPFMLPHVGGMEEGWSQSLERLAAILKAI</sequence>
<evidence type="ECO:0000256" key="1">
    <source>
        <dbReference type="ARBA" id="ARBA00006817"/>
    </source>
</evidence>
<dbReference type="CDD" id="cd07814">
    <property type="entry name" value="SRPBCC_CalC_Aha1-like"/>
    <property type="match status" value="1"/>
</dbReference>
<evidence type="ECO:0000259" key="2">
    <source>
        <dbReference type="Pfam" id="PF08327"/>
    </source>
</evidence>
<keyword evidence="4" id="KW-1185">Reference proteome</keyword>
<dbReference type="RefSeq" id="WP_085463598.1">
    <property type="nucleotide sequence ID" value="NZ_FXBL01000004.1"/>
</dbReference>